<feature type="domain" description="Integrase catalytic" evidence="3">
    <location>
        <begin position="84"/>
        <end position="277"/>
    </location>
</feature>
<dbReference type="PROSITE" id="PS50994">
    <property type="entry name" value="INTEGRASE"/>
    <property type="match status" value="1"/>
</dbReference>
<organism evidence="4">
    <name type="scientific">Dermatophagoides farinae</name>
    <name type="common">American house dust mite</name>
    <dbReference type="NCBI Taxonomy" id="6954"/>
    <lineage>
        <taxon>Eukaryota</taxon>
        <taxon>Metazoa</taxon>
        <taxon>Ecdysozoa</taxon>
        <taxon>Arthropoda</taxon>
        <taxon>Chelicerata</taxon>
        <taxon>Arachnida</taxon>
        <taxon>Acari</taxon>
        <taxon>Acariformes</taxon>
        <taxon>Sarcoptiformes</taxon>
        <taxon>Astigmata</taxon>
        <taxon>Psoroptidia</taxon>
        <taxon>Analgoidea</taxon>
        <taxon>Pyroglyphidae</taxon>
        <taxon>Dermatophagoidinae</taxon>
        <taxon>Dermatophagoides</taxon>
    </lineage>
</organism>
<dbReference type="Pfam" id="PF08718">
    <property type="entry name" value="GLTP"/>
    <property type="match status" value="1"/>
</dbReference>
<dbReference type="GO" id="GO:0032691">
    <property type="term" value="P:negative regulation of interleukin-1 beta production"/>
    <property type="evidence" value="ECO:0007669"/>
    <property type="project" value="UniProtKB-ARBA"/>
</dbReference>
<reference evidence="4" key="2">
    <citation type="journal article" date="2021" name="World Allergy Organ. J.">
        <title>Chromosome-level assembly of Dermatophagoides farinae genome and transcriptome reveals two novel allergens Der f 37 and Der f 39.</title>
        <authorList>
            <person name="Chen J."/>
            <person name="Cai Z."/>
            <person name="Fan D."/>
            <person name="Hu J."/>
            <person name="Hou Y."/>
            <person name="He Y."/>
            <person name="Zhang Z."/>
            <person name="Zhao Z."/>
            <person name="Gao P."/>
            <person name="Hu W."/>
            <person name="Sun J."/>
            <person name="Li J."/>
            <person name="Ji K."/>
        </authorList>
    </citation>
    <scope>NUCLEOTIDE SEQUENCE</scope>
    <source>
        <strain evidence="4">JKM2019</strain>
    </source>
</reference>
<accession>A0A9D4P6C3</accession>
<dbReference type="PANTHER" id="PTHR10219">
    <property type="entry name" value="GLYCOLIPID TRANSFER PROTEIN-RELATED"/>
    <property type="match status" value="1"/>
</dbReference>
<dbReference type="GO" id="GO:0003676">
    <property type="term" value="F:nucleic acid binding"/>
    <property type="evidence" value="ECO:0007669"/>
    <property type="project" value="InterPro"/>
</dbReference>
<evidence type="ECO:0000259" key="3">
    <source>
        <dbReference type="PROSITE" id="PS50994"/>
    </source>
</evidence>
<comment type="caution">
    <text evidence="4">The sequence shown here is derived from an EMBL/GenBank/DDBJ whole genome shotgun (WGS) entry which is preliminary data.</text>
</comment>
<reference evidence="4" key="1">
    <citation type="submission" date="2020-06" db="EMBL/GenBank/DDBJ databases">
        <authorList>
            <person name="Ji K."/>
            <person name="Li J."/>
        </authorList>
    </citation>
    <scope>NUCLEOTIDE SEQUENCE</scope>
    <source>
        <strain evidence="4">JKM2019</strain>
        <tissue evidence="4">Whole body</tissue>
    </source>
</reference>
<dbReference type="SUPFAM" id="SSF110004">
    <property type="entry name" value="Glycolipid transfer protein, GLTP"/>
    <property type="match status" value="1"/>
</dbReference>
<feature type="region of interest" description="Disordered" evidence="2">
    <location>
        <begin position="1"/>
        <end position="22"/>
    </location>
</feature>
<dbReference type="InterPro" id="IPR036497">
    <property type="entry name" value="GLTP_sf"/>
</dbReference>
<dbReference type="GO" id="GO:0005829">
    <property type="term" value="C:cytosol"/>
    <property type="evidence" value="ECO:0007669"/>
    <property type="project" value="TreeGrafter"/>
</dbReference>
<dbReference type="AlphaFoldDB" id="A0A9D4P6C3"/>
<proteinExistence type="inferred from homology"/>
<dbReference type="InterPro" id="IPR014830">
    <property type="entry name" value="Glycolipid_transfer_prot_dom"/>
</dbReference>
<dbReference type="SUPFAM" id="SSF53098">
    <property type="entry name" value="Ribonuclease H-like"/>
    <property type="match status" value="1"/>
</dbReference>
<protein>
    <submittedName>
        <fullName evidence="4">Ceramide-1-phosphate transfer protein-like</fullName>
    </submittedName>
</protein>
<evidence type="ECO:0000256" key="1">
    <source>
        <dbReference type="ARBA" id="ARBA00007148"/>
    </source>
</evidence>
<name>A0A9D4P6C3_DERFA</name>
<dbReference type="InterPro" id="IPR001584">
    <property type="entry name" value="Integrase_cat-core"/>
</dbReference>
<evidence type="ECO:0000313" key="4">
    <source>
        <dbReference type="EMBL" id="KAH7644773.1"/>
    </source>
</evidence>
<dbReference type="GO" id="GO:1902388">
    <property type="term" value="F:ceramide 1-phosphate transfer activity"/>
    <property type="evidence" value="ECO:0007669"/>
    <property type="project" value="TreeGrafter"/>
</dbReference>
<dbReference type="Gene3D" id="3.30.420.10">
    <property type="entry name" value="Ribonuclease H-like superfamily/Ribonuclease H"/>
    <property type="match status" value="1"/>
</dbReference>
<dbReference type="PANTHER" id="PTHR10219:SF43">
    <property type="entry name" value="GLYCOLIPID TRANSFER PROTEIN DOMAIN-CONTAINING PROTEIN"/>
    <property type="match status" value="1"/>
</dbReference>
<dbReference type="InterPro" id="IPR036397">
    <property type="entry name" value="RNaseH_sf"/>
</dbReference>
<dbReference type="Gene3D" id="1.10.3520.10">
    <property type="entry name" value="Glycolipid transfer protein"/>
    <property type="match status" value="1"/>
</dbReference>
<dbReference type="FunFam" id="1.10.3520.10:FF:000002">
    <property type="entry name" value="Ceramide-1-phosphate transfer protein"/>
    <property type="match status" value="1"/>
</dbReference>
<evidence type="ECO:0000256" key="2">
    <source>
        <dbReference type="SAM" id="MobiDB-lite"/>
    </source>
</evidence>
<dbReference type="Proteomes" id="UP000828236">
    <property type="component" value="Unassembled WGS sequence"/>
</dbReference>
<sequence>MDLDDKSLDSENSQNGPNSDYDCPNDELSIEFDHDPSISPLDMRLVCDSFRRSIKDKSEIDLCLYLKAYSELAVRSLACYDQFQANSPFVSSHDHFIDDRVELVIGDANRSMARLIYRCVLCRKRRGKGISVPFGPTYHEVDVFSGPLLALPLTVLAAILLLSFFHEVGFPKFIISDNGTNFKPIKLALEKAKMSVVWWTTAPSAPWQNGTAERFVQMVKSCLSIYDKKCRSFYDVMLRFREVESIINARPIIANDRPISAFEFCFQRPFHIIPEKTDFKPIDLDRLYRFNLDLKKRFVKLLRLRYFNLYRFRPKTKSVSINVDDKSLDSENSQNGPNSDYDCPNDELSIEFDHDPSISPLDMRLVCDSFRRSIKDKSEIDLCLYLKAYSELIKFFNMFGALFTFVTKDVHSKIEILESYANDDNHGSNYRTIALMIEFERNQNLLIDQKRPSGSRTLLRLHRALEFISTFLMEVTKLEDDASTVSAARYAYNQTLAKYHPWYVRKSVQIATISLPYRRNLVERVYGGRYPNGGAKKVNDNMSYMANITEQVFKATQKLYEEHELLDLP</sequence>
<dbReference type="EMBL" id="SDOV01000001">
    <property type="protein sequence ID" value="KAH7644773.1"/>
    <property type="molecule type" value="Genomic_DNA"/>
</dbReference>
<dbReference type="GO" id="GO:0015074">
    <property type="term" value="P:DNA integration"/>
    <property type="evidence" value="ECO:0007669"/>
    <property type="project" value="InterPro"/>
</dbReference>
<dbReference type="GO" id="GO:0016020">
    <property type="term" value="C:membrane"/>
    <property type="evidence" value="ECO:0007669"/>
    <property type="project" value="TreeGrafter"/>
</dbReference>
<gene>
    <name evidence="4" type="ORF">HUG17_0311</name>
</gene>
<comment type="similarity">
    <text evidence="1">Belongs to the GLTP family.</text>
</comment>
<dbReference type="InterPro" id="IPR012337">
    <property type="entry name" value="RNaseH-like_sf"/>
</dbReference>
<dbReference type="GO" id="GO:1902387">
    <property type="term" value="F:ceramide 1-phosphate binding"/>
    <property type="evidence" value="ECO:0007669"/>
    <property type="project" value="TreeGrafter"/>
</dbReference>